<sequence>MFRRESGVILVVCAKLGRLIGLLGRIACVGFFFVLSNAISRVIGYIGLLNFLVLFCYNSSCIGKKTELAIYISLN</sequence>
<dbReference type="EMBL" id="GBRH01195768">
    <property type="protein sequence ID" value="JAE02128.1"/>
    <property type="molecule type" value="Transcribed_RNA"/>
</dbReference>
<dbReference type="AlphaFoldDB" id="A0A0A9F1J3"/>
<feature type="transmembrane region" description="Helical" evidence="1">
    <location>
        <begin position="7"/>
        <end position="32"/>
    </location>
</feature>
<reference evidence="2" key="1">
    <citation type="submission" date="2014-09" db="EMBL/GenBank/DDBJ databases">
        <authorList>
            <person name="Magalhaes I.L.F."/>
            <person name="Oliveira U."/>
            <person name="Santos F.R."/>
            <person name="Vidigal T.H.D.A."/>
            <person name="Brescovit A.D."/>
            <person name="Santos A.J."/>
        </authorList>
    </citation>
    <scope>NUCLEOTIDE SEQUENCE</scope>
    <source>
        <tissue evidence="2">Shoot tissue taken approximately 20 cm above the soil surface</tissue>
    </source>
</reference>
<reference evidence="2" key="2">
    <citation type="journal article" date="2015" name="Data Brief">
        <title>Shoot transcriptome of the giant reed, Arundo donax.</title>
        <authorList>
            <person name="Barrero R.A."/>
            <person name="Guerrero F.D."/>
            <person name="Moolhuijzen P."/>
            <person name="Goolsby J.A."/>
            <person name="Tidwell J."/>
            <person name="Bellgard S.E."/>
            <person name="Bellgard M.I."/>
        </authorList>
    </citation>
    <scope>NUCLEOTIDE SEQUENCE</scope>
    <source>
        <tissue evidence="2">Shoot tissue taken approximately 20 cm above the soil surface</tissue>
    </source>
</reference>
<organism evidence="2">
    <name type="scientific">Arundo donax</name>
    <name type="common">Giant reed</name>
    <name type="synonym">Donax arundinaceus</name>
    <dbReference type="NCBI Taxonomy" id="35708"/>
    <lineage>
        <taxon>Eukaryota</taxon>
        <taxon>Viridiplantae</taxon>
        <taxon>Streptophyta</taxon>
        <taxon>Embryophyta</taxon>
        <taxon>Tracheophyta</taxon>
        <taxon>Spermatophyta</taxon>
        <taxon>Magnoliopsida</taxon>
        <taxon>Liliopsida</taxon>
        <taxon>Poales</taxon>
        <taxon>Poaceae</taxon>
        <taxon>PACMAD clade</taxon>
        <taxon>Arundinoideae</taxon>
        <taxon>Arundineae</taxon>
        <taxon>Arundo</taxon>
    </lineage>
</organism>
<keyword evidence="1" id="KW-0472">Membrane</keyword>
<feature type="transmembrane region" description="Helical" evidence="1">
    <location>
        <begin position="38"/>
        <end position="57"/>
    </location>
</feature>
<evidence type="ECO:0000313" key="2">
    <source>
        <dbReference type="EMBL" id="JAE02128.1"/>
    </source>
</evidence>
<keyword evidence="1" id="KW-1133">Transmembrane helix</keyword>
<keyword evidence="1" id="KW-0812">Transmembrane</keyword>
<name>A0A0A9F1J3_ARUDO</name>
<protein>
    <submittedName>
        <fullName evidence="2">Uncharacterized protein</fullName>
    </submittedName>
</protein>
<proteinExistence type="predicted"/>
<accession>A0A0A9F1J3</accession>
<evidence type="ECO:0000256" key="1">
    <source>
        <dbReference type="SAM" id="Phobius"/>
    </source>
</evidence>